<feature type="domain" description="Chorismate-utilising enzyme C-terminal" evidence="2">
    <location>
        <begin position="310"/>
        <end position="560"/>
    </location>
</feature>
<dbReference type="SUPFAM" id="SSF56322">
    <property type="entry name" value="ADC synthase"/>
    <property type="match status" value="1"/>
</dbReference>
<evidence type="ECO:0000313" key="3">
    <source>
        <dbReference type="EMBL" id="CAB4584313.1"/>
    </source>
</evidence>
<dbReference type="PANTHER" id="PTHR11236">
    <property type="entry name" value="AMINOBENZOATE/ANTHRANILATE SYNTHASE"/>
    <property type="match status" value="1"/>
</dbReference>
<dbReference type="InterPro" id="IPR019999">
    <property type="entry name" value="Anth_synth_I-like"/>
</dbReference>
<gene>
    <name evidence="3" type="ORF">UFOPK1767_00529</name>
</gene>
<dbReference type="Pfam" id="PF00425">
    <property type="entry name" value="Chorismate_bind"/>
    <property type="match status" value="1"/>
</dbReference>
<dbReference type="GO" id="GO:0046820">
    <property type="term" value="F:4-amino-4-deoxychorismate synthase activity"/>
    <property type="evidence" value="ECO:0007669"/>
    <property type="project" value="TreeGrafter"/>
</dbReference>
<name>A0A6J6FAS5_9ZZZZ</name>
<dbReference type="GO" id="GO:0008153">
    <property type="term" value="P:4-aminobenzoate biosynthetic process"/>
    <property type="evidence" value="ECO:0007669"/>
    <property type="project" value="TreeGrafter"/>
</dbReference>
<dbReference type="PANTHER" id="PTHR11236:SF18">
    <property type="entry name" value="AMINODEOXYCHORISMATE SYNTHASE"/>
    <property type="match status" value="1"/>
</dbReference>
<accession>A0A6J6FAS5</accession>
<dbReference type="AlphaFoldDB" id="A0A6J6FAS5"/>
<dbReference type="GO" id="GO:0000162">
    <property type="term" value="P:L-tryptophan biosynthetic process"/>
    <property type="evidence" value="ECO:0007669"/>
    <property type="project" value="TreeGrafter"/>
</dbReference>
<proteinExistence type="predicted"/>
<evidence type="ECO:0000259" key="2">
    <source>
        <dbReference type="Pfam" id="PF00425"/>
    </source>
</evidence>
<dbReference type="InterPro" id="IPR005801">
    <property type="entry name" value="ADC_synthase"/>
</dbReference>
<sequence length="579" mass="62231">MVKNDGLANIEFPSEGSERGEIGTFHARLRSWVTGGGREGDIGSRFRCLAKVESQHRAVAVIDRFESREPSALGRNHGDGVGGECPSVQGGVERGKRRGKSFDVQRHIHGGSVNHEPRIGNADRARVRIAPFLFDDGTTSPSENARLDHRVKAMTEGYVRHVIVARVDPVVIFRALIAHRDGGFWLDDSLSETVSYLGVGARIETADAFSGFDTEDEFPVSRVGWIGYGARAESIGVDVGIEPQTRSTVLSVRLAVEVDHRDDEVSVIGLQRDAEFDDLVSAIEALGGQVAPTPHHPPTRTAIWRDDPSIYAGYIDECLTHIRNGDAYQLCLTTGIDVYGEVDVVETYCALRTVAPTRNAAYLSIGGISLLSASPETYFTVRGRHATTSPIKGTRPRSMDPAEDYLVKRELETSEKERAENLMIVDLCRNDLSQVCVPGTVTVSSLHRVETYSTVHQLVSTVAGELLPECSAADAARVLFPAGSMTGAPKRSAVQILERLESAERGMYSGAFGYAGAGNLTLAMTIRSIVIDGSGAHIGVGGGITSGSVLDQEIAEVGVKAAAMLGVLGASPNPYLYTE</sequence>
<dbReference type="Gene3D" id="3.60.120.10">
    <property type="entry name" value="Anthranilate synthase"/>
    <property type="match status" value="1"/>
</dbReference>
<evidence type="ECO:0000256" key="1">
    <source>
        <dbReference type="SAM" id="MobiDB-lite"/>
    </source>
</evidence>
<feature type="region of interest" description="Disordered" evidence="1">
    <location>
        <begin position="70"/>
        <end position="100"/>
    </location>
</feature>
<reference evidence="3" key="1">
    <citation type="submission" date="2020-05" db="EMBL/GenBank/DDBJ databases">
        <authorList>
            <person name="Chiriac C."/>
            <person name="Salcher M."/>
            <person name="Ghai R."/>
            <person name="Kavagutti S V."/>
        </authorList>
    </citation>
    <scope>NUCLEOTIDE SEQUENCE</scope>
</reference>
<protein>
    <submittedName>
        <fullName evidence="3">Unannotated protein</fullName>
    </submittedName>
</protein>
<organism evidence="3">
    <name type="scientific">freshwater metagenome</name>
    <dbReference type="NCBI Taxonomy" id="449393"/>
    <lineage>
        <taxon>unclassified sequences</taxon>
        <taxon>metagenomes</taxon>
        <taxon>ecological metagenomes</taxon>
    </lineage>
</organism>
<dbReference type="GO" id="GO:0005737">
    <property type="term" value="C:cytoplasm"/>
    <property type="evidence" value="ECO:0007669"/>
    <property type="project" value="TreeGrafter"/>
</dbReference>
<dbReference type="InterPro" id="IPR015890">
    <property type="entry name" value="Chorismate_C"/>
</dbReference>
<dbReference type="EMBL" id="CAEZTZ010000054">
    <property type="protein sequence ID" value="CAB4584313.1"/>
    <property type="molecule type" value="Genomic_DNA"/>
</dbReference>
<dbReference type="PRINTS" id="PR00095">
    <property type="entry name" value="ANTSNTHASEI"/>
</dbReference>